<dbReference type="Proteomes" id="UP001629113">
    <property type="component" value="Unassembled WGS sequence"/>
</dbReference>
<gene>
    <name evidence="9" type="ORF">PVAG01_02551</name>
</gene>
<accession>A0ABR4PQZ7</accession>
<dbReference type="EMBL" id="JBFCZG010000002">
    <property type="protein sequence ID" value="KAL3425760.1"/>
    <property type="molecule type" value="Genomic_DNA"/>
</dbReference>
<comment type="caution">
    <text evidence="9">The sequence shown here is derived from an EMBL/GenBank/DDBJ whole genome shotgun (WGS) entry which is preliminary data.</text>
</comment>
<evidence type="ECO:0000256" key="8">
    <source>
        <dbReference type="SAM" id="MobiDB-lite"/>
    </source>
</evidence>
<evidence type="ECO:0000256" key="6">
    <source>
        <dbReference type="ARBA" id="ARBA00023034"/>
    </source>
</evidence>
<dbReference type="PANTHER" id="PTHR31658">
    <property type="entry name" value="CONSERVED OLIGOMERIC GOLGI COMPLEX SUBUNIT 1"/>
    <property type="match status" value="1"/>
</dbReference>
<organism evidence="9 10">
    <name type="scientific">Phlyctema vagabunda</name>
    <dbReference type="NCBI Taxonomy" id="108571"/>
    <lineage>
        <taxon>Eukaryota</taxon>
        <taxon>Fungi</taxon>
        <taxon>Dikarya</taxon>
        <taxon>Ascomycota</taxon>
        <taxon>Pezizomycotina</taxon>
        <taxon>Leotiomycetes</taxon>
        <taxon>Helotiales</taxon>
        <taxon>Dermateaceae</taxon>
        <taxon>Phlyctema</taxon>
    </lineage>
</organism>
<dbReference type="PANTHER" id="PTHR31658:SF0">
    <property type="entry name" value="CONSERVED OLIGOMERIC GOLGI COMPLEX SUBUNIT 1"/>
    <property type="match status" value="1"/>
</dbReference>
<feature type="region of interest" description="Disordered" evidence="8">
    <location>
        <begin position="703"/>
        <end position="736"/>
    </location>
</feature>
<dbReference type="Pfam" id="PF08700">
    <property type="entry name" value="VPS51_Exo84_N"/>
    <property type="match status" value="1"/>
</dbReference>
<keyword evidence="10" id="KW-1185">Reference proteome</keyword>
<sequence>MATAKTLDPSITLSASEAFHHPLPQVRQFHRSLTVALDEKNERLRILVGGSYRQLLGTAETILLMRENVSGVEDNLAKVGKGCGRTIIGEMIGGLGRLEEERHDGSMKAQREEMGWIARMKVLDMCGVIVSGLLRRKQMNSTAGRGKSLVVAAKVHVLSRLLVKSLSDPNSGGRKGEREVVEEAREKVRKLHGRLSRAIDRALEKVGGESNDVTTPMEREDLLQALCACSLAKSLGAKEVLRHLLKVRGTAMSLAFEDDAERGAGHGILKALRLYTRTLLDVQALVPRRLAEALGVLKSKHLLEDASIQELEGLRLDVCEQWFGEEISDFTPYVRHDDLDGAQAVETLRSWAKEASKVLLAGFGNTLQRIADFKAVVGLRRKTLEVWIKDGGKARGFDPSIVLDGLREVINQRMIELLEARVAKLHLVGTEIEGTLGAWQQGVTNRKESLWDAATIDVDASHGAHSFKKSILARTNGNNDAVSKAVNGYQTWRHFIDEISGIVDELKKQRWDDDLENIEDDITLESRDALLSQEDPQLLRDHLHSSLERSFTELDAKVDSLLAAQKESTHIGDISIYIIRVLRSIRGSLPNDESLKKFGLSIIPSLHQHLSFAVSKSSVKGFTKSLSRRRVAGRALWEGTPELPVQPSPGTFKLLHALSRDMATAGSDLWSPSAVGLLKQQIQQDLAKNWAAAVENQITTLANDDSKEVANSNEASPGNNVEDSETSEPTQDDQTKELRLVRQKEWLIQALFDIYLLRCSLETASTAGNDDFRQLKERVVELAELDASSKSRLEQSVNEYWKRTSLLFGLLA</sequence>
<feature type="compositionally biased region" description="Polar residues" evidence="8">
    <location>
        <begin position="703"/>
        <end position="721"/>
    </location>
</feature>
<reference evidence="9 10" key="1">
    <citation type="submission" date="2024-06" db="EMBL/GenBank/DDBJ databases">
        <title>Complete genome of Phlyctema vagabunda strain 19-DSS-EL-015.</title>
        <authorList>
            <person name="Fiorenzani C."/>
        </authorList>
    </citation>
    <scope>NUCLEOTIDE SEQUENCE [LARGE SCALE GENOMIC DNA]</scope>
    <source>
        <strain evidence="9 10">19-DSS-EL-015</strain>
    </source>
</reference>
<keyword evidence="6" id="KW-0333">Golgi apparatus</keyword>
<keyword evidence="4" id="KW-0813">Transport</keyword>
<proteinExistence type="inferred from homology"/>
<evidence type="ECO:0000256" key="5">
    <source>
        <dbReference type="ARBA" id="ARBA00022927"/>
    </source>
</evidence>
<evidence type="ECO:0000256" key="7">
    <source>
        <dbReference type="ARBA" id="ARBA00023136"/>
    </source>
</evidence>
<keyword evidence="7" id="KW-0472">Membrane</keyword>
<evidence type="ECO:0000256" key="4">
    <source>
        <dbReference type="ARBA" id="ARBA00022448"/>
    </source>
</evidence>
<evidence type="ECO:0000256" key="3">
    <source>
        <dbReference type="ARBA" id="ARBA00020978"/>
    </source>
</evidence>
<evidence type="ECO:0000313" key="9">
    <source>
        <dbReference type="EMBL" id="KAL3425760.1"/>
    </source>
</evidence>
<name>A0ABR4PQZ7_9HELO</name>
<evidence type="ECO:0000313" key="10">
    <source>
        <dbReference type="Proteomes" id="UP001629113"/>
    </source>
</evidence>
<comment type="similarity">
    <text evidence="2">Belongs to the COG1 family.</text>
</comment>
<evidence type="ECO:0000256" key="1">
    <source>
        <dbReference type="ARBA" id="ARBA00004395"/>
    </source>
</evidence>
<keyword evidence="5" id="KW-0653">Protein transport</keyword>
<comment type="subcellular location">
    <subcellularLocation>
        <location evidence="1">Golgi apparatus membrane</location>
        <topology evidence="1">Peripheral membrane protein</topology>
    </subcellularLocation>
</comment>
<protein>
    <recommendedName>
        <fullName evidence="3">Conserved oligomeric Golgi complex subunit 1</fullName>
    </recommendedName>
</protein>
<dbReference type="InterPro" id="IPR033370">
    <property type="entry name" value="COG1"/>
</dbReference>
<evidence type="ECO:0000256" key="2">
    <source>
        <dbReference type="ARBA" id="ARBA00006653"/>
    </source>
</evidence>